<dbReference type="InterPro" id="IPR006683">
    <property type="entry name" value="Thioestr_dom"/>
</dbReference>
<evidence type="ECO:0000259" key="3">
    <source>
        <dbReference type="Pfam" id="PF03061"/>
    </source>
</evidence>
<protein>
    <recommendedName>
        <fullName evidence="3">Thioesterase domain-containing protein</fullName>
    </recommendedName>
</protein>
<proteinExistence type="inferred from homology"/>
<dbReference type="eggNOG" id="COG2050">
    <property type="taxonomic scope" value="Bacteria"/>
</dbReference>
<dbReference type="SUPFAM" id="SSF54637">
    <property type="entry name" value="Thioesterase/thiol ester dehydrase-isomerase"/>
    <property type="match status" value="1"/>
</dbReference>
<dbReference type="InterPro" id="IPR039298">
    <property type="entry name" value="ACOT13"/>
</dbReference>
<evidence type="ECO:0000313" key="5">
    <source>
        <dbReference type="Proteomes" id="UP000011135"/>
    </source>
</evidence>
<name>L8JX00_9BACT</name>
<dbReference type="PATRIC" id="fig|1237149.3.peg.1301"/>
<dbReference type="NCBIfam" id="TIGR00369">
    <property type="entry name" value="unchar_dom_1"/>
    <property type="match status" value="1"/>
</dbReference>
<dbReference type="PANTHER" id="PTHR21660:SF1">
    <property type="entry name" value="ACYL-COENZYME A THIOESTERASE 13"/>
    <property type="match status" value="1"/>
</dbReference>
<comment type="similarity">
    <text evidence="1">Belongs to the thioesterase PaaI family.</text>
</comment>
<keyword evidence="2" id="KW-0378">Hydrolase</keyword>
<dbReference type="RefSeq" id="WP_009578769.1">
    <property type="nucleotide sequence ID" value="NZ_AMZN01000015.1"/>
</dbReference>
<feature type="domain" description="Thioesterase" evidence="3">
    <location>
        <begin position="61"/>
        <end position="132"/>
    </location>
</feature>
<gene>
    <name evidence="4" type="ORF">C900_01097</name>
</gene>
<dbReference type="AlphaFoldDB" id="L8JX00"/>
<accession>L8JX00</accession>
<evidence type="ECO:0000256" key="2">
    <source>
        <dbReference type="ARBA" id="ARBA00022801"/>
    </source>
</evidence>
<dbReference type="Gene3D" id="3.10.129.10">
    <property type="entry name" value="Hotdog Thioesterase"/>
    <property type="match status" value="1"/>
</dbReference>
<dbReference type="STRING" id="1237149.C900_01097"/>
<reference evidence="4 5" key="1">
    <citation type="submission" date="2012-12" db="EMBL/GenBank/DDBJ databases">
        <title>Genome assembly of Fulvivirga imtechensis AK7.</title>
        <authorList>
            <person name="Nupur N."/>
            <person name="Khatri I."/>
            <person name="Kumar R."/>
            <person name="Subramanian S."/>
            <person name="Pinnaka A."/>
        </authorList>
    </citation>
    <scope>NUCLEOTIDE SEQUENCE [LARGE SCALE GENOMIC DNA]</scope>
    <source>
        <strain evidence="4 5">AK7</strain>
    </source>
</reference>
<dbReference type="Pfam" id="PF03061">
    <property type="entry name" value="4HBT"/>
    <property type="match status" value="1"/>
</dbReference>
<dbReference type="EMBL" id="AMZN01000015">
    <property type="protein sequence ID" value="ELR72718.1"/>
    <property type="molecule type" value="Genomic_DNA"/>
</dbReference>
<dbReference type="Proteomes" id="UP000011135">
    <property type="component" value="Unassembled WGS sequence"/>
</dbReference>
<comment type="caution">
    <text evidence="4">The sequence shown here is derived from an EMBL/GenBank/DDBJ whole genome shotgun (WGS) entry which is preliminary data.</text>
</comment>
<dbReference type="CDD" id="cd03443">
    <property type="entry name" value="PaaI_thioesterase"/>
    <property type="match status" value="1"/>
</dbReference>
<dbReference type="InterPro" id="IPR029069">
    <property type="entry name" value="HotDog_dom_sf"/>
</dbReference>
<keyword evidence="5" id="KW-1185">Reference proteome</keyword>
<dbReference type="PANTHER" id="PTHR21660">
    <property type="entry name" value="THIOESTERASE SUPERFAMILY MEMBER-RELATED"/>
    <property type="match status" value="1"/>
</dbReference>
<dbReference type="InterPro" id="IPR003736">
    <property type="entry name" value="PAAI_dom"/>
</dbReference>
<evidence type="ECO:0000313" key="4">
    <source>
        <dbReference type="EMBL" id="ELR72718.1"/>
    </source>
</evidence>
<evidence type="ECO:0000256" key="1">
    <source>
        <dbReference type="ARBA" id="ARBA00008324"/>
    </source>
</evidence>
<sequence length="154" mass="17260">MEQETITENKALTFLKKQVGRHAEQSPSPLMRWLNPVMLSVQEGEVEFEYEVRPEMTNPIGILHGGITAAIIDDAIGCAVFSFGEKHFYSTINNTIDYFGAAQLGEKIIAKTRIIKKGKQLINAECEVWSTRTNRMIAKGASNLLKTQVEKQAF</sequence>
<dbReference type="GO" id="GO:0047617">
    <property type="term" value="F:fatty acyl-CoA hydrolase activity"/>
    <property type="evidence" value="ECO:0007669"/>
    <property type="project" value="InterPro"/>
</dbReference>
<organism evidence="4 5">
    <name type="scientific">Fulvivirga imtechensis AK7</name>
    <dbReference type="NCBI Taxonomy" id="1237149"/>
    <lineage>
        <taxon>Bacteria</taxon>
        <taxon>Pseudomonadati</taxon>
        <taxon>Bacteroidota</taxon>
        <taxon>Cytophagia</taxon>
        <taxon>Cytophagales</taxon>
        <taxon>Fulvivirgaceae</taxon>
        <taxon>Fulvivirga</taxon>
    </lineage>
</organism>